<keyword evidence="1" id="KW-0812">Transmembrane</keyword>
<dbReference type="Proteomes" id="UP000228900">
    <property type="component" value="Unassembled WGS sequence"/>
</dbReference>
<dbReference type="EMBL" id="PFAQ01000030">
    <property type="protein sequence ID" value="PIT94902.1"/>
    <property type="molecule type" value="Genomic_DNA"/>
</dbReference>
<comment type="caution">
    <text evidence="2">The sequence shown here is derived from an EMBL/GenBank/DDBJ whole genome shotgun (WGS) entry which is preliminary data.</text>
</comment>
<evidence type="ECO:0000313" key="3">
    <source>
        <dbReference type="Proteomes" id="UP000228900"/>
    </source>
</evidence>
<keyword evidence="1" id="KW-1133">Transmembrane helix</keyword>
<name>A0A2M6WQ59_9BACT</name>
<organism evidence="2 3">
    <name type="scientific">Candidatus Falkowbacteria bacterium CG10_big_fil_rev_8_21_14_0_10_39_9</name>
    <dbReference type="NCBI Taxonomy" id="1974566"/>
    <lineage>
        <taxon>Bacteria</taxon>
        <taxon>Candidatus Falkowiibacteriota</taxon>
    </lineage>
</organism>
<gene>
    <name evidence="2" type="ORF">COT98_01735</name>
</gene>
<accession>A0A2M6WQ59</accession>
<evidence type="ECO:0000256" key="1">
    <source>
        <dbReference type="SAM" id="Phobius"/>
    </source>
</evidence>
<keyword evidence="1" id="KW-0472">Membrane</keyword>
<reference evidence="3" key="1">
    <citation type="submission" date="2017-09" db="EMBL/GenBank/DDBJ databases">
        <title>Depth-based differentiation of microbial function through sediment-hosted aquifers and enrichment of novel symbionts in the deep terrestrial subsurface.</title>
        <authorList>
            <person name="Probst A.J."/>
            <person name="Ladd B."/>
            <person name="Jarett J.K."/>
            <person name="Geller-Mcgrath D.E."/>
            <person name="Sieber C.M.K."/>
            <person name="Emerson J.B."/>
            <person name="Anantharaman K."/>
            <person name="Thomas B.C."/>
            <person name="Malmstrom R."/>
            <person name="Stieglmeier M."/>
            <person name="Klingl A."/>
            <person name="Woyke T."/>
            <person name="Ryan C.M."/>
            <person name="Banfield J.F."/>
        </authorList>
    </citation>
    <scope>NUCLEOTIDE SEQUENCE [LARGE SCALE GENOMIC DNA]</scope>
</reference>
<feature type="transmembrane region" description="Helical" evidence="1">
    <location>
        <begin position="55"/>
        <end position="81"/>
    </location>
</feature>
<feature type="transmembrane region" description="Helical" evidence="1">
    <location>
        <begin position="93"/>
        <end position="112"/>
    </location>
</feature>
<sequence length="356" mass="37766">MIFIGFGLTPVQAQMNSAPITFTPQVTIPGSKFIANASTTLDNSTAPIAKYISAFYNYGVGIIGILAAMMLMIGGIIWLTAAGSSTKIEQAKSFIGSSLTGMALVLTAFILLKTINPDLVIFKIITVKNLAEIRSSVLDFVGKDALPKDTKIGTACIALNSRCDQIRPNPMISVEDTVCKEKFGEAEWNNRTAACSNKNGWLLCCGESSTDQNTQNDWCAGKIDGTACQVSMTGKPGTGYCQNGKCNACNFTYADEVARRCIKSYECENEIGYCGIQDGNNNGLLNDGGCYNYNVGNYCHRSVAGTDCKNETGNYCGINFCCPGLCCAHTGNFSECIPGAQKGGSGSGSDSPDSCK</sequence>
<proteinExistence type="predicted"/>
<dbReference type="AlphaFoldDB" id="A0A2M6WQ59"/>
<evidence type="ECO:0000313" key="2">
    <source>
        <dbReference type="EMBL" id="PIT94902.1"/>
    </source>
</evidence>
<protein>
    <submittedName>
        <fullName evidence="2">Uncharacterized protein</fullName>
    </submittedName>
</protein>